<dbReference type="SUPFAM" id="SSF53244">
    <property type="entry name" value="MurD-like peptide ligases, peptide-binding domain"/>
    <property type="match status" value="1"/>
</dbReference>
<dbReference type="GO" id="GO:0005524">
    <property type="term" value="F:ATP binding"/>
    <property type="evidence" value="ECO:0007669"/>
    <property type="project" value="UniProtKB-KW"/>
</dbReference>
<organism evidence="5 6">
    <name type="scientific">Staphylococcus pseudintermedius</name>
    <dbReference type="NCBI Taxonomy" id="283734"/>
    <lineage>
        <taxon>Bacteria</taxon>
        <taxon>Bacillati</taxon>
        <taxon>Bacillota</taxon>
        <taxon>Bacilli</taxon>
        <taxon>Bacillales</taxon>
        <taxon>Staphylococcaceae</taxon>
        <taxon>Staphylococcus</taxon>
        <taxon>Staphylococcus intermedius group</taxon>
    </lineage>
</organism>
<dbReference type="PANTHER" id="PTHR43024:SF1">
    <property type="entry name" value="UDP-N-ACETYLMURAMOYL-TRIPEPTIDE--D-ALANYL-D-ALANINE LIGASE"/>
    <property type="match status" value="1"/>
</dbReference>
<dbReference type="Gene3D" id="3.40.1190.10">
    <property type="entry name" value="Mur-like, catalytic domain"/>
    <property type="match status" value="1"/>
</dbReference>
<comment type="caution">
    <text evidence="5">The sequence shown here is derived from an EMBL/GenBank/DDBJ whole genome shotgun (WGS) entry which is preliminary data.</text>
</comment>
<proteinExistence type="predicted"/>
<dbReference type="InterPro" id="IPR036615">
    <property type="entry name" value="Mur_ligase_C_dom_sf"/>
</dbReference>
<evidence type="ECO:0000313" key="5">
    <source>
        <dbReference type="EMBL" id="REA82671.1"/>
    </source>
</evidence>
<evidence type="ECO:0000259" key="4">
    <source>
        <dbReference type="Pfam" id="PF08245"/>
    </source>
</evidence>
<dbReference type="EMBL" id="QQPC01000020">
    <property type="protein sequence ID" value="REA82671.1"/>
    <property type="molecule type" value="Genomic_DNA"/>
</dbReference>
<dbReference type="Proteomes" id="UP000256409">
    <property type="component" value="Unassembled WGS sequence"/>
</dbReference>
<protein>
    <submittedName>
        <fullName evidence="5">UDP-N-acetylmuramoyl-tripeptide--D-alanyl-D-alanine ligase</fullName>
    </submittedName>
</protein>
<feature type="domain" description="Mur ligase central" evidence="4">
    <location>
        <begin position="120"/>
        <end position="310"/>
    </location>
</feature>
<keyword evidence="1 5" id="KW-0436">Ligase</keyword>
<reference evidence="6" key="1">
    <citation type="journal article" date="2018" name="Vet. Microbiol.">
        <title>Molecular epidemiology of methicillin-resistant staphylococci amongst veterinary personnel, personnel-owned pets, patients and the hospital environment of two companion animal veterinary hospitals.</title>
        <authorList>
            <person name="Worthing K.A."/>
            <person name="Brown J."/>
            <person name="Gerber L."/>
            <person name="Abraham S."/>
            <person name="Trott D."/>
            <person name="Norris J.M."/>
        </authorList>
    </citation>
    <scope>NUCLEOTIDE SEQUENCE [LARGE SCALE GENOMIC DNA]</scope>
    <source>
        <strain evidence="6">ST496-2</strain>
    </source>
</reference>
<dbReference type="InterPro" id="IPR036565">
    <property type="entry name" value="Mur-like_cat_sf"/>
</dbReference>
<name>A0A3D8YPG1_STAPS</name>
<dbReference type="AlphaFoldDB" id="A0A3D8YPG1"/>
<accession>A0A3D8YPG1</accession>
<evidence type="ECO:0000256" key="1">
    <source>
        <dbReference type="ARBA" id="ARBA00022598"/>
    </source>
</evidence>
<gene>
    <name evidence="5" type="ORF">DV961_04210</name>
</gene>
<dbReference type="RefSeq" id="WP_110178528.1">
    <property type="nucleotide sequence ID" value="NZ_BAAFHX010000019.1"/>
</dbReference>
<evidence type="ECO:0000256" key="3">
    <source>
        <dbReference type="ARBA" id="ARBA00022840"/>
    </source>
</evidence>
<dbReference type="SUPFAM" id="SSF53623">
    <property type="entry name" value="MurD-like peptide ligases, catalytic domain"/>
    <property type="match status" value="1"/>
</dbReference>
<dbReference type="Pfam" id="PF08245">
    <property type="entry name" value="Mur_ligase_M"/>
    <property type="match status" value="1"/>
</dbReference>
<sequence>MHTISGILKILEPILVEQSIKNDFEINDFEINIKNLEHSNAALINISEASWRKWFRNKKSLKSNFSHIESLEIEIPLIISDERLPESWFGNYIIVENAFEAMKLLGTYFREKYQNPLIAITGSFGKSSTRMMLETVLGDYELLYNRGNANMRIPIMLNLCKLIRNPDFALFEVSLNALNNRGNMATNIKPDIAIVTGIGEAHLSSFSGTEEIAEFKARLFKGLSEEGVAIINGDTLHVDVLERRARLNTTHIKKYQIENDNEQSNIRVTDVKTLKGAHEIAVVFNGNNIKFMLNSLSKGMVYNSLAVLLALSELNVDLKACVAKFSEFKPLKKVLEFKEVTYKNAIYTLIDDTHNASLPAMINAIETFNNQAHFFKGRKVIAIGKINDLGEDSEMLHRRLIPILNACNADYILCLDSDLKMVVNRVKNKKITWYKDYNLLARDLCTLLTPDSITLLKSSVTGTLFPRVAEQLPKFIEAGLTQNKALFHTKKFTPALTLIPENIEIDQVDFSDQTLIEGIAPLFYYIYAKSLKVSNRSIQLKKWRTNDNNFYTGKTIMMHDLIELMINQPHPSAVYQLSNELFNSEKDRQMQADKFIKKYNLSLSAIINVTGRYMLKERHEVTHRDLYRLYRQFEDILMSNREMLCFGYDSVHGFFKTDMGIVIFTSYPSIEQVRSDVSQLEKSSSSW</sequence>
<evidence type="ECO:0000313" key="6">
    <source>
        <dbReference type="Proteomes" id="UP000256409"/>
    </source>
</evidence>
<dbReference type="OrthoDB" id="9801978at2"/>
<keyword evidence="2" id="KW-0547">Nucleotide-binding</keyword>
<dbReference type="GO" id="GO:0016881">
    <property type="term" value="F:acid-amino acid ligase activity"/>
    <property type="evidence" value="ECO:0007669"/>
    <property type="project" value="InterPro"/>
</dbReference>
<dbReference type="InterPro" id="IPR013221">
    <property type="entry name" value="Mur_ligase_cen"/>
</dbReference>
<dbReference type="Gene3D" id="3.90.190.20">
    <property type="entry name" value="Mur ligase, C-terminal domain"/>
    <property type="match status" value="1"/>
</dbReference>
<dbReference type="InterPro" id="IPR051046">
    <property type="entry name" value="MurCDEF_CellWall_CoF430Synth"/>
</dbReference>
<evidence type="ECO:0000256" key="2">
    <source>
        <dbReference type="ARBA" id="ARBA00022741"/>
    </source>
</evidence>
<dbReference type="PANTHER" id="PTHR43024">
    <property type="entry name" value="UDP-N-ACETYLMURAMOYL-TRIPEPTIDE--D-ALANYL-D-ALANINE LIGASE"/>
    <property type="match status" value="1"/>
</dbReference>
<keyword evidence="3" id="KW-0067">ATP-binding</keyword>